<proteinExistence type="inferred from homology"/>
<evidence type="ECO:0000259" key="3">
    <source>
        <dbReference type="Pfam" id="PF17746"/>
    </source>
</evidence>
<dbReference type="FunFam" id="2.40.50.580:FF:000001">
    <property type="entry name" value="Sugar fermentation stimulation protein A"/>
    <property type="match status" value="1"/>
</dbReference>
<dbReference type="EMBL" id="RKHR01000007">
    <property type="protein sequence ID" value="ROR98625.1"/>
    <property type="molecule type" value="Genomic_DNA"/>
</dbReference>
<dbReference type="InterPro" id="IPR005224">
    <property type="entry name" value="SfsA"/>
</dbReference>
<dbReference type="PANTHER" id="PTHR30545">
    <property type="entry name" value="SUGAR FERMENTATION STIMULATION PROTEIN A"/>
    <property type="match status" value="1"/>
</dbReference>
<dbReference type="FunFam" id="3.40.1350.60:FF:000001">
    <property type="entry name" value="Sugar fermentation stimulation protein A"/>
    <property type="match status" value="1"/>
</dbReference>
<dbReference type="OrthoDB" id="9802365at2"/>
<dbReference type="Gene3D" id="3.40.1350.60">
    <property type="match status" value="1"/>
</dbReference>
<dbReference type="Pfam" id="PF03749">
    <property type="entry name" value="SfsA"/>
    <property type="match status" value="1"/>
</dbReference>
<keyword evidence="5" id="KW-1185">Reference proteome</keyword>
<dbReference type="InterPro" id="IPR041465">
    <property type="entry name" value="SfsA_N"/>
</dbReference>
<dbReference type="InterPro" id="IPR040452">
    <property type="entry name" value="SfsA_C"/>
</dbReference>
<comment type="similarity">
    <text evidence="1">Belongs to the SfsA family.</text>
</comment>
<dbReference type="HAMAP" id="MF_00095">
    <property type="entry name" value="SfsA"/>
    <property type="match status" value="1"/>
</dbReference>
<gene>
    <name evidence="1" type="primary">sfsA</name>
    <name evidence="4" type="ORF">EDC56_3355</name>
</gene>
<organism evidence="4 5">
    <name type="scientific">Sinobacterium caligoides</name>
    <dbReference type="NCBI Taxonomy" id="933926"/>
    <lineage>
        <taxon>Bacteria</taxon>
        <taxon>Pseudomonadati</taxon>
        <taxon>Pseudomonadota</taxon>
        <taxon>Gammaproteobacteria</taxon>
        <taxon>Cellvibrionales</taxon>
        <taxon>Spongiibacteraceae</taxon>
        <taxon>Sinobacterium</taxon>
    </lineage>
</organism>
<comment type="caution">
    <text evidence="4">The sequence shown here is derived from an EMBL/GenBank/DDBJ whole genome shotgun (WGS) entry which is preliminary data.</text>
</comment>
<dbReference type="Proteomes" id="UP000275394">
    <property type="component" value="Unassembled WGS sequence"/>
</dbReference>
<accession>A0A3N2DFQ0</accession>
<dbReference type="GO" id="GO:0003677">
    <property type="term" value="F:DNA binding"/>
    <property type="evidence" value="ECO:0007669"/>
    <property type="project" value="InterPro"/>
</dbReference>
<dbReference type="CDD" id="cd22359">
    <property type="entry name" value="SfsA-like_bacterial"/>
    <property type="match status" value="1"/>
</dbReference>
<protein>
    <recommendedName>
        <fullName evidence="1">Sugar fermentation stimulation protein homolog</fullName>
    </recommendedName>
</protein>
<name>A0A3N2DFQ0_9GAMM</name>
<dbReference type="NCBIfam" id="TIGR00230">
    <property type="entry name" value="sfsA"/>
    <property type="match status" value="1"/>
</dbReference>
<dbReference type="Gene3D" id="2.40.50.580">
    <property type="match status" value="1"/>
</dbReference>
<evidence type="ECO:0000256" key="1">
    <source>
        <dbReference type="HAMAP-Rule" id="MF_00095"/>
    </source>
</evidence>
<evidence type="ECO:0000313" key="4">
    <source>
        <dbReference type="EMBL" id="ROR98625.1"/>
    </source>
</evidence>
<dbReference type="AlphaFoldDB" id="A0A3N2DFQ0"/>
<dbReference type="Pfam" id="PF17746">
    <property type="entry name" value="SfsA_N"/>
    <property type="match status" value="1"/>
</dbReference>
<feature type="domain" description="Sugar fermentation stimulation protein C-terminal" evidence="2">
    <location>
        <begin position="83"/>
        <end position="221"/>
    </location>
</feature>
<dbReference type="RefSeq" id="WP_123713696.1">
    <property type="nucleotide sequence ID" value="NZ_RKHR01000007.1"/>
</dbReference>
<sequence length="236" mass="26091">MQLEPMIEGRLIRRYKRFLADVVLLDGREVTAHCPNTGKMTGCAEPGERVWLSVSDNPKRKYPHGWVLAELAGEHLACVHSAFANTLVEEAVAAGRIEALSGYETLRREVRYGEEKSRIDLLLSDPARADCYVEVKSVTLLMEAGVGMFPDAVSDRGRRHLRELQRAVEEGHRAVLLFCVQHSGIHSVCGAEHVDPAYCQALAEAIAGGVEVLAYGCEITLDHINLLYPLPFMVPT</sequence>
<evidence type="ECO:0000313" key="5">
    <source>
        <dbReference type="Proteomes" id="UP000275394"/>
    </source>
</evidence>
<reference evidence="4 5" key="1">
    <citation type="submission" date="2018-11" db="EMBL/GenBank/DDBJ databases">
        <title>Genomic Encyclopedia of Type Strains, Phase IV (KMG-IV): sequencing the most valuable type-strain genomes for metagenomic binning, comparative biology and taxonomic classification.</title>
        <authorList>
            <person name="Goeker M."/>
        </authorList>
    </citation>
    <scope>NUCLEOTIDE SEQUENCE [LARGE SCALE GENOMIC DNA]</scope>
    <source>
        <strain evidence="4 5">DSM 100316</strain>
    </source>
</reference>
<feature type="domain" description="SfsA N-terminal OB" evidence="3">
    <location>
        <begin position="12"/>
        <end position="78"/>
    </location>
</feature>
<evidence type="ECO:0000259" key="2">
    <source>
        <dbReference type="Pfam" id="PF03749"/>
    </source>
</evidence>
<dbReference type="PANTHER" id="PTHR30545:SF2">
    <property type="entry name" value="SUGAR FERMENTATION STIMULATION PROTEIN A"/>
    <property type="match status" value="1"/>
</dbReference>